<evidence type="ECO:0000256" key="1">
    <source>
        <dbReference type="SAM" id="Phobius"/>
    </source>
</evidence>
<protein>
    <submittedName>
        <fullName evidence="2">ATP-binding cassette sub- A member 8</fullName>
    </submittedName>
</protein>
<keyword evidence="1" id="KW-1133">Transmembrane helix</keyword>
<reference evidence="2 3" key="1">
    <citation type="submission" date="2023-05" db="EMBL/GenBank/DDBJ databases">
        <title>B98-5 Cell Line De Novo Hybrid Assembly: An Optical Mapping Approach.</title>
        <authorList>
            <person name="Kananen K."/>
            <person name="Auerbach J.A."/>
            <person name="Kautto E."/>
            <person name="Blachly J.S."/>
        </authorList>
    </citation>
    <scope>NUCLEOTIDE SEQUENCE [LARGE SCALE GENOMIC DNA]</scope>
    <source>
        <strain evidence="2">B95-8</strain>
        <tissue evidence="2">Cell line</tissue>
    </source>
</reference>
<name>A0ABQ9VS64_SAGOE</name>
<comment type="caution">
    <text evidence="2">The sequence shown here is derived from an EMBL/GenBank/DDBJ whole genome shotgun (WGS) entry which is preliminary data.</text>
</comment>
<accession>A0ABQ9VS64</accession>
<sequence length="326" mass="36853">MTRKANPYSSIVKLYKDLDSYPDLGIENYGVSMTTLNEVFLKLEGKSTINESDIATLGEVKVEKAGDTEKLVELEQVLSSLNKMRKTIGGVSLWRQQLCTIARVRLLKLKHERKALLALLLILIVGFCPFLVEYIELKMYQNSYALELSPHLYFLAPGQQPHGPLTQLLIINKTGASIDDFIHSLEHQKIALEVDAFGTRNGTDDPSYNGAITVCGNEKNYSFSLACNVKRLNCFPVLMDVVSNGLLGMVKPSVHIHTERGTFLENGQSNPLGYLVYIMFWLVLTSSCPPYIAMSSIDDYKNDNVKYIYIYKCIYIYVHTHKYLNE</sequence>
<feature type="transmembrane region" description="Helical" evidence="1">
    <location>
        <begin position="274"/>
        <end position="293"/>
    </location>
</feature>
<gene>
    <name evidence="2" type="primary">ABCA8_1</name>
    <name evidence="2" type="ORF">P7K49_011706</name>
</gene>
<dbReference type="EMBL" id="JASSZA010000005">
    <property type="protein sequence ID" value="KAK2111960.1"/>
    <property type="molecule type" value="Genomic_DNA"/>
</dbReference>
<dbReference type="Proteomes" id="UP001266305">
    <property type="component" value="Unassembled WGS sequence"/>
</dbReference>
<dbReference type="GO" id="GO:0005524">
    <property type="term" value="F:ATP binding"/>
    <property type="evidence" value="ECO:0007669"/>
    <property type="project" value="UniProtKB-KW"/>
</dbReference>
<keyword evidence="2" id="KW-0547">Nucleotide-binding</keyword>
<keyword evidence="1" id="KW-0812">Transmembrane</keyword>
<proteinExistence type="predicted"/>
<evidence type="ECO:0000313" key="2">
    <source>
        <dbReference type="EMBL" id="KAK2111960.1"/>
    </source>
</evidence>
<evidence type="ECO:0000313" key="3">
    <source>
        <dbReference type="Proteomes" id="UP001266305"/>
    </source>
</evidence>
<organism evidence="2 3">
    <name type="scientific">Saguinus oedipus</name>
    <name type="common">Cotton-top tamarin</name>
    <name type="synonym">Oedipomidas oedipus</name>
    <dbReference type="NCBI Taxonomy" id="9490"/>
    <lineage>
        <taxon>Eukaryota</taxon>
        <taxon>Metazoa</taxon>
        <taxon>Chordata</taxon>
        <taxon>Craniata</taxon>
        <taxon>Vertebrata</taxon>
        <taxon>Euteleostomi</taxon>
        <taxon>Mammalia</taxon>
        <taxon>Eutheria</taxon>
        <taxon>Euarchontoglires</taxon>
        <taxon>Primates</taxon>
        <taxon>Haplorrhini</taxon>
        <taxon>Platyrrhini</taxon>
        <taxon>Cebidae</taxon>
        <taxon>Callitrichinae</taxon>
        <taxon>Saguinus</taxon>
    </lineage>
</organism>
<keyword evidence="2" id="KW-0067">ATP-binding</keyword>
<feature type="transmembrane region" description="Helical" evidence="1">
    <location>
        <begin position="115"/>
        <end position="135"/>
    </location>
</feature>
<keyword evidence="3" id="KW-1185">Reference proteome</keyword>
<keyword evidence="1" id="KW-0472">Membrane</keyword>